<sequence>MISSARHAREKRLPPLFPLKSCHPISPSHAFGFPISSSSQRTIPSSFLIVSSAADMGSLSDLHYPPARRDYSVVDDYHGVLVSDPYRWLENPYSEETKAFVEAQVAFTDSILAECGERERLREQITKLFDYPRYEPPFKLGGRYFYFHNSGLQAQSVLYVQSDLDSEAEVLFDPNALSEDGTVALTTFSISWDGKYLACGLSVSGSDWVTIKVMRIADRMTVPDTISWVKFSSISWTPDGKGFFYARYPAPKEGSDVDAGTETDINLNHHLCYHFLGTDQSEDVLCWKDPENPTYMFDTFITEDGKYITLVISKDYDTVNKLYYCDLSALSGGLEVLKARKDMLPFVKLVDNFEARYKLVANNDTEFTFLTNKESPRYKLVRVDLNKPEIWSDVLPEDQSVVLKSAYAVNGNQLLVCYLSDVKYILQLRDLKTGQLLHNLPIDIGTVTGISGKRKDAEIFIGFTSFLTPGIIYQCNLSAEAPEMKVFREDSVPGFNRDDFHVKQKLSLLAKESSEDNLPPSLSVYQVFVSSKDGTKIPMFIVSRKDIILDGSHPTVLYGYGGFNLTVTPTFLVWRIVLVRNLGFIFCEANIRGGGEYGEEWHKSGSLSKKQNCFDDFIAASEFLISTGYTHSGRLCIEGGSNGGLLIAACINQRPDLFGCAIVHAGCMDMLRFHKFTIGHAGTSDYGCSDKKDEFQWLFKRRWVVDDDRHRRRWAVDNDRSHIAFYEIQVNASLARVDKLLRSIRRM</sequence>
<keyword evidence="4 6" id="KW-0378">Hydrolase</keyword>
<dbReference type="PROSITE" id="PS00708">
    <property type="entry name" value="PRO_ENDOPEP_SER"/>
    <property type="match status" value="1"/>
</dbReference>
<dbReference type="InterPro" id="IPR002470">
    <property type="entry name" value="Peptidase_S9A"/>
</dbReference>
<dbReference type="InterPro" id="IPR002471">
    <property type="entry name" value="Pept_S9_AS"/>
</dbReference>
<evidence type="ECO:0000256" key="4">
    <source>
        <dbReference type="ARBA" id="ARBA00022801"/>
    </source>
</evidence>
<dbReference type="GO" id="GO:0006508">
    <property type="term" value="P:proteolysis"/>
    <property type="evidence" value="ECO:0007669"/>
    <property type="project" value="UniProtKB-KW"/>
</dbReference>
<dbReference type="EC" id="3.4.21.-" evidence="6"/>
<dbReference type="Proteomes" id="UP001552299">
    <property type="component" value="Unassembled WGS sequence"/>
</dbReference>
<name>A0ABD0UL14_DENTH</name>
<evidence type="ECO:0000256" key="3">
    <source>
        <dbReference type="ARBA" id="ARBA00022670"/>
    </source>
</evidence>
<dbReference type="Gene3D" id="2.130.10.120">
    <property type="entry name" value="Prolyl oligopeptidase, N-terminal domain"/>
    <property type="match status" value="1"/>
</dbReference>
<keyword evidence="5 6" id="KW-0720">Serine protease</keyword>
<comment type="caution">
    <text evidence="9">The sequence shown here is derived from an EMBL/GenBank/DDBJ whole genome shotgun (WGS) entry which is preliminary data.</text>
</comment>
<evidence type="ECO:0000256" key="2">
    <source>
        <dbReference type="ARBA" id="ARBA00005228"/>
    </source>
</evidence>
<evidence type="ECO:0000313" key="9">
    <source>
        <dbReference type="EMBL" id="KAL0913306.1"/>
    </source>
</evidence>
<dbReference type="SUPFAM" id="SSF53474">
    <property type="entry name" value="alpha/beta-Hydrolases"/>
    <property type="match status" value="1"/>
</dbReference>
<dbReference type="InterPro" id="IPR051167">
    <property type="entry name" value="Prolyl_oligopep/macrocyclase"/>
</dbReference>
<reference evidence="9 10" key="1">
    <citation type="journal article" date="2024" name="Plant Biotechnol. J.">
        <title>Dendrobium thyrsiflorum genome and its molecular insights into genes involved in important horticultural traits.</title>
        <authorList>
            <person name="Chen B."/>
            <person name="Wang J.Y."/>
            <person name="Zheng P.J."/>
            <person name="Li K.L."/>
            <person name="Liang Y.M."/>
            <person name="Chen X.F."/>
            <person name="Zhang C."/>
            <person name="Zhao X."/>
            <person name="He X."/>
            <person name="Zhang G.Q."/>
            <person name="Liu Z.J."/>
            <person name="Xu Q."/>
        </authorList>
    </citation>
    <scope>NUCLEOTIDE SEQUENCE [LARGE SCALE GENOMIC DNA]</scope>
    <source>
        <strain evidence="9">GZMU011</strain>
    </source>
</reference>
<evidence type="ECO:0000259" key="8">
    <source>
        <dbReference type="Pfam" id="PF02897"/>
    </source>
</evidence>
<dbReference type="InterPro" id="IPR029058">
    <property type="entry name" value="AB_hydrolase_fold"/>
</dbReference>
<comment type="similarity">
    <text evidence="2 6">Belongs to the peptidase S9A family.</text>
</comment>
<evidence type="ECO:0000256" key="6">
    <source>
        <dbReference type="RuleBase" id="RU368024"/>
    </source>
</evidence>
<dbReference type="SUPFAM" id="SSF50993">
    <property type="entry name" value="Peptidase/esterase 'gauge' domain"/>
    <property type="match status" value="1"/>
</dbReference>
<dbReference type="PANTHER" id="PTHR42881">
    <property type="entry name" value="PROLYL ENDOPEPTIDASE"/>
    <property type="match status" value="1"/>
</dbReference>
<dbReference type="InterPro" id="IPR023302">
    <property type="entry name" value="Pept_S9A_N"/>
</dbReference>
<evidence type="ECO:0000256" key="5">
    <source>
        <dbReference type="ARBA" id="ARBA00022825"/>
    </source>
</evidence>
<keyword evidence="3 6" id="KW-0645">Protease</keyword>
<keyword evidence="10" id="KW-1185">Reference proteome</keyword>
<dbReference type="Pfam" id="PF00326">
    <property type="entry name" value="Peptidase_S9"/>
    <property type="match status" value="1"/>
</dbReference>
<evidence type="ECO:0000256" key="1">
    <source>
        <dbReference type="ARBA" id="ARBA00001070"/>
    </source>
</evidence>
<accession>A0ABD0UL14</accession>
<dbReference type="InterPro" id="IPR001375">
    <property type="entry name" value="Peptidase_S9_cat"/>
</dbReference>
<feature type="domain" description="Peptidase S9 prolyl oligopeptidase catalytic" evidence="7">
    <location>
        <begin position="572"/>
        <end position="697"/>
    </location>
</feature>
<protein>
    <recommendedName>
        <fullName evidence="6">Prolyl endopeptidase</fullName>
        <ecNumber evidence="6">3.4.21.-</ecNumber>
    </recommendedName>
</protein>
<comment type="catalytic activity">
    <reaction evidence="1">
        <text>Hydrolysis of Pro-|-Xaa &gt;&gt; Ala-|-Xaa in oligopeptides.</text>
        <dbReference type="EC" id="3.4.21.26"/>
    </reaction>
</comment>
<organism evidence="9 10">
    <name type="scientific">Dendrobium thyrsiflorum</name>
    <name type="common">Pinecone-like raceme dendrobium</name>
    <name type="synonym">Orchid</name>
    <dbReference type="NCBI Taxonomy" id="117978"/>
    <lineage>
        <taxon>Eukaryota</taxon>
        <taxon>Viridiplantae</taxon>
        <taxon>Streptophyta</taxon>
        <taxon>Embryophyta</taxon>
        <taxon>Tracheophyta</taxon>
        <taxon>Spermatophyta</taxon>
        <taxon>Magnoliopsida</taxon>
        <taxon>Liliopsida</taxon>
        <taxon>Asparagales</taxon>
        <taxon>Orchidaceae</taxon>
        <taxon>Epidendroideae</taxon>
        <taxon>Malaxideae</taxon>
        <taxon>Dendrobiinae</taxon>
        <taxon>Dendrobium</taxon>
    </lineage>
</organism>
<dbReference type="FunFam" id="2.130.10.120:FF:000001">
    <property type="entry name" value="Prolyl endopeptidase"/>
    <property type="match status" value="1"/>
</dbReference>
<dbReference type="PANTHER" id="PTHR42881:SF2">
    <property type="entry name" value="PROLYL ENDOPEPTIDASE"/>
    <property type="match status" value="1"/>
</dbReference>
<evidence type="ECO:0000313" key="10">
    <source>
        <dbReference type="Proteomes" id="UP001552299"/>
    </source>
</evidence>
<dbReference type="AlphaFoldDB" id="A0ABD0UL14"/>
<evidence type="ECO:0000259" key="7">
    <source>
        <dbReference type="Pfam" id="PF00326"/>
    </source>
</evidence>
<dbReference type="Gene3D" id="3.40.50.1820">
    <property type="entry name" value="alpha/beta hydrolase"/>
    <property type="match status" value="1"/>
</dbReference>
<feature type="domain" description="Peptidase S9A N-terminal" evidence="8">
    <location>
        <begin position="65"/>
        <end position="486"/>
    </location>
</feature>
<dbReference type="PRINTS" id="PR00862">
    <property type="entry name" value="PROLIGOPTASE"/>
</dbReference>
<dbReference type="GO" id="GO:0004252">
    <property type="term" value="F:serine-type endopeptidase activity"/>
    <property type="evidence" value="ECO:0007669"/>
    <property type="project" value="UniProtKB-UniRule"/>
</dbReference>
<dbReference type="Pfam" id="PF02897">
    <property type="entry name" value="Peptidase_S9_N"/>
    <property type="match status" value="1"/>
</dbReference>
<proteinExistence type="inferred from homology"/>
<gene>
    <name evidence="9" type="ORF">M5K25_016757</name>
</gene>
<dbReference type="EMBL" id="JANQDX010000013">
    <property type="protein sequence ID" value="KAL0913306.1"/>
    <property type="molecule type" value="Genomic_DNA"/>
</dbReference>